<dbReference type="Proteomes" id="UP000664369">
    <property type="component" value="Unassembled WGS sequence"/>
</dbReference>
<accession>A0ABS3QCD0</accession>
<gene>
    <name evidence="2" type="ORF">J4E00_06930</name>
</gene>
<sequence>MTATNTAIPEAFVGHLGDFVLATPAEIFTLAPNPATARVRLAWPEASAAARPVQVLDGLGRQVRQLELPARATTATLETDGLAPGIYLVRCGAALGRLVVE</sequence>
<protein>
    <submittedName>
        <fullName evidence="2">T9SS type A sorting domain-containing protein</fullName>
    </submittedName>
</protein>
<dbReference type="RefSeq" id="WP_208174387.1">
    <property type="nucleotide sequence ID" value="NZ_JAGETZ010000002.1"/>
</dbReference>
<evidence type="ECO:0000259" key="1">
    <source>
        <dbReference type="Pfam" id="PF18962"/>
    </source>
</evidence>
<dbReference type="EMBL" id="JAGETZ010000002">
    <property type="protein sequence ID" value="MBO2008781.1"/>
    <property type="molecule type" value="Genomic_DNA"/>
</dbReference>
<dbReference type="Pfam" id="PF18962">
    <property type="entry name" value="Por_Secre_tail"/>
    <property type="match status" value="1"/>
</dbReference>
<proteinExistence type="predicted"/>
<evidence type="ECO:0000313" key="2">
    <source>
        <dbReference type="EMBL" id="MBO2008781.1"/>
    </source>
</evidence>
<name>A0ABS3QCD0_9BACT</name>
<organism evidence="2 3">
    <name type="scientific">Hymenobacter negativus</name>
    <dbReference type="NCBI Taxonomy" id="2795026"/>
    <lineage>
        <taxon>Bacteria</taxon>
        <taxon>Pseudomonadati</taxon>
        <taxon>Bacteroidota</taxon>
        <taxon>Cytophagia</taxon>
        <taxon>Cytophagales</taxon>
        <taxon>Hymenobacteraceae</taxon>
        <taxon>Hymenobacter</taxon>
    </lineage>
</organism>
<dbReference type="NCBIfam" id="TIGR04183">
    <property type="entry name" value="Por_Secre_tail"/>
    <property type="match status" value="1"/>
</dbReference>
<dbReference type="InterPro" id="IPR026444">
    <property type="entry name" value="Secre_tail"/>
</dbReference>
<feature type="domain" description="Secretion system C-terminal sorting" evidence="1">
    <location>
        <begin position="32"/>
        <end position="92"/>
    </location>
</feature>
<comment type="caution">
    <text evidence="2">The sequence shown here is derived from an EMBL/GenBank/DDBJ whole genome shotgun (WGS) entry which is preliminary data.</text>
</comment>
<evidence type="ECO:0000313" key="3">
    <source>
        <dbReference type="Proteomes" id="UP000664369"/>
    </source>
</evidence>
<keyword evidence="3" id="KW-1185">Reference proteome</keyword>
<reference evidence="2 3" key="1">
    <citation type="submission" date="2021-03" db="EMBL/GenBank/DDBJ databases">
        <authorList>
            <person name="Kim M.K."/>
        </authorList>
    </citation>
    <scope>NUCLEOTIDE SEQUENCE [LARGE SCALE GENOMIC DNA]</scope>
    <source>
        <strain evidence="2 3">BT442</strain>
    </source>
</reference>